<comment type="caution">
    <text evidence="1">The sequence shown here is derived from an EMBL/GenBank/DDBJ whole genome shotgun (WGS) entry which is preliminary data.</text>
</comment>
<sequence>DVIKVDAKKLNKNTYHFSVTVYHKDTGWKHYVNKWDIMGKDGTVFETRILHHPHVNEQPFTRSLSGVVIPVRVKTVIIRAHDSVHKYGGKAITLELP</sequence>
<name>A0A0F9CCX7_9ZZZZ</name>
<protein>
    <submittedName>
        <fullName evidence="1">Uncharacterized protein</fullName>
    </submittedName>
</protein>
<organism evidence="1">
    <name type="scientific">marine sediment metagenome</name>
    <dbReference type="NCBI Taxonomy" id="412755"/>
    <lineage>
        <taxon>unclassified sequences</taxon>
        <taxon>metagenomes</taxon>
        <taxon>ecological metagenomes</taxon>
    </lineage>
</organism>
<evidence type="ECO:0000313" key="1">
    <source>
        <dbReference type="EMBL" id="KKL03536.1"/>
    </source>
</evidence>
<accession>A0A0F9CCX7</accession>
<dbReference type="EMBL" id="LAZR01044890">
    <property type="protein sequence ID" value="KKL03536.1"/>
    <property type="molecule type" value="Genomic_DNA"/>
</dbReference>
<feature type="non-terminal residue" evidence="1">
    <location>
        <position position="1"/>
    </location>
</feature>
<proteinExistence type="predicted"/>
<reference evidence="1" key="1">
    <citation type="journal article" date="2015" name="Nature">
        <title>Complex archaea that bridge the gap between prokaryotes and eukaryotes.</title>
        <authorList>
            <person name="Spang A."/>
            <person name="Saw J.H."/>
            <person name="Jorgensen S.L."/>
            <person name="Zaremba-Niedzwiedzka K."/>
            <person name="Martijn J."/>
            <person name="Lind A.E."/>
            <person name="van Eijk R."/>
            <person name="Schleper C."/>
            <person name="Guy L."/>
            <person name="Ettema T.J."/>
        </authorList>
    </citation>
    <scope>NUCLEOTIDE SEQUENCE</scope>
</reference>
<gene>
    <name evidence="1" type="ORF">LCGC14_2625160</name>
</gene>
<dbReference type="AlphaFoldDB" id="A0A0F9CCX7"/>